<reference evidence="3" key="1">
    <citation type="journal article" date="2015" name="BMC Genomics">
        <title>Draft genome of a commonly misdiagnosed multidrug resistant pathogen Candida auris.</title>
        <authorList>
            <person name="Chatterjee S."/>
            <person name="Alampalli S.V."/>
            <person name="Nageshan R.K."/>
            <person name="Chettiar S.T."/>
            <person name="Joshi S."/>
            <person name="Tatu U.S."/>
        </authorList>
    </citation>
    <scope>NUCLEOTIDE SEQUENCE [LARGE SCALE GENOMIC DNA]</scope>
    <source>
        <strain evidence="3">6684</strain>
    </source>
</reference>
<dbReference type="AlphaFoldDB" id="A0A0L0P5W7"/>
<dbReference type="VEuPathDB" id="FungiDB:QG37_01111"/>
<protein>
    <submittedName>
        <fullName evidence="2">Uncharacterized protein</fullName>
    </submittedName>
</protein>
<evidence type="ECO:0000256" key="1">
    <source>
        <dbReference type="SAM" id="MobiDB-lite"/>
    </source>
</evidence>
<dbReference type="EMBL" id="LGST01000008">
    <property type="protein sequence ID" value="KNE01773.1"/>
    <property type="molecule type" value="Genomic_DNA"/>
</dbReference>
<name>A0A0L0P5W7_CANAR</name>
<organism evidence="2 3">
    <name type="scientific">Candidozyma auris</name>
    <name type="common">Yeast</name>
    <name type="synonym">Candida auris</name>
    <dbReference type="NCBI Taxonomy" id="498019"/>
    <lineage>
        <taxon>Eukaryota</taxon>
        <taxon>Fungi</taxon>
        <taxon>Dikarya</taxon>
        <taxon>Ascomycota</taxon>
        <taxon>Saccharomycotina</taxon>
        <taxon>Pichiomycetes</taxon>
        <taxon>Metschnikowiaceae</taxon>
        <taxon>Candidozyma</taxon>
    </lineage>
</organism>
<evidence type="ECO:0000313" key="2">
    <source>
        <dbReference type="EMBL" id="KNE01773.1"/>
    </source>
</evidence>
<accession>A0A0L0P5W7</accession>
<comment type="caution">
    <text evidence="2">The sequence shown here is derived from an EMBL/GenBank/DDBJ whole genome shotgun (WGS) entry which is preliminary data.</text>
</comment>
<evidence type="ECO:0000313" key="3">
    <source>
        <dbReference type="Proteomes" id="UP000037122"/>
    </source>
</evidence>
<sequence>MKGSGILISHGQSALPGLSAGRAFVDNPQRKGGKGNASKLLAEAKVDVDKETREINVWEVAAASCPYLIT</sequence>
<gene>
    <name evidence="2" type="ORF">QG37_01111</name>
</gene>
<proteinExistence type="predicted"/>
<feature type="region of interest" description="Disordered" evidence="1">
    <location>
        <begin position="1"/>
        <end position="20"/>
    </location>
</feature>
<dbReference type="Proteomes" id="UP000037122">
    <property type="component" value="Unassembled WGS sequence"/>
</dbReference>